<gene>
    <name evidence="1" type="ORF">ADN00_05660</name>
</gene>
<keyword evidence="2" id="KW-1185">Reference proteome</keyword>
<protein>
    <submittedName>
        <fullName evidence="1">Uncharacterized protein</fullName>
    </submittedName>
</protein>
<dbReference type="Proteomes" id="UP000050417">
    <property type="component" value="Unassembled WGS sequence"/>
</dbReference>
<dbReference type="RefSeq" id="WP_075061998.1">
    <property type="nucleotide sequence ID" value="NZ_LGCL01000016.1"/>
</dbReference>
<dbReference type="STRING" id="1134406.ADN00_05660"/>
<evidence type="ECO:0000313" key="1">
    <source>
        <dbReference type="EMBL" id="KPL78728.1"/>
    </source>
</evidence>
<dbReference type="AlphaFoldDB" id="A0A0P6X6P3"/>
<proteinExistence type="predicted"/>
<sequence>MVNTNEHHLVYAILLSGEVNPNRFQDLEPITIELTADGNTRLIKSIKDQAELFGVLNRVRDLGVRLLRVEISQ</sequence>
<organism evidence="1 2">
    <name type="scientific">Ornatilinea apprima</name>
    <dbReference type="NCBI Taxonomy" id="1134406"/>
    <lineage>
        <taxon>Bacteria</taxon>
        <taxon>Bacillati</taxon>
        <taxon>Chloroflexota</taxon>
        <taxon>Anaerolineae</taxon>
        <taxon>Anaerolineales</taxon>
        <taxon>Anaerolineaceae</taxon>
        <taxon>Ornatilinea</taxon>
    </lineage>
</organism>
<evidence type="ECO:0000313" key="2">
    <source>
        <dbReference type="Proteomes" id="UP000050417"/>
    </source>
</evidence>
<reference evidence="1 2" key="1">
    <citation type="submission" date="2015-07" db="EMBL/GenBank/DDBJ databases">
        <title>Genome sequence of Ornatilinea apprima DSM 23815.</title>
        <authorList>
            <person name="Hemp J."/>
            <person name="Ward L.M."/>
            <person name="Pace L.A."/>
            <person name="Fischer W.W."/>
        </authorList>
    </citation>
    <scope>NUCLEOTIDE SEQUENCE [LARGE SCALE GENOMIC DNA]</scope>
    <source>
        <strain evidence="1 2">P3M-1</strain>
    </source>
</reference>
<name>A0A0P6X6P3_9CHLR</name>
<dbReference type="EMBL" id="LGCL01000016">
    <property type="protein sequence ID" value="KPL78728.1"/>
    <property type="molecule type" value="Genomic_DNA"/>
</dbReference>
<accession>A0A0P6X6P3</accession>
<comment type="caution">
    <text evidence="1">The sequence shown here is derived from an EMBL/GenBank/DDBJ whole genome shotgun (WGS) entry which is preliminary data.</text>
</comment>